<dbReference type="InterPro" id="IPR006119">
    <property type="entry name" value="Resolv_N"/>
</dbReference>
<dbReference type="SMART" id="SM00857">
    <property type="entry name" value="Resolvase"/>
    <property type="match status" value="1"/>
</dbReference>
<feature type="domain" description="Resolvase/invertase-type recombinase catalytic" evidence="2">
    <location>
        <begin position="28"/>
        <end position="174"/>
    </location>
</feature>
<dbReference type="STRING" id="39060.SAMN05660706_1731"/>
<evidence type="ECO:0000313" key="4">
    <source>
        <dbReference type="EMBL" id="SFR18894.1"/>
    </source>
</evidence>
<accession>A0A1I6EM91</accession>
<dbReference type="Gene3D" id="3.90.1750.20">
    <property type="entry name" value="Putative Large Serine Recombinase, Chain B, Domain 2"/>
    <property type="match status" value="1"/>
</dbReference>
<reference evidence="5" key="1">
    <citation type="submission" date="2016-10" db="EMBL/GenBank/DDBJ databases">
        <authorList>
            <person name="Varghese N."/>
            <person name="Submissions S."/>
        </authorList>
    </citation>
    <scope>NUCLEOTIDE SEQUENCE [LARGE SCALE GENOMIC DNA]</scope>
    <source>
        <strain evidence="5">DSM 3669</strain>
    </source>
</reference>
<keyword evidence="1" id="KW-0175">Coiled coil</keyword>
<feature type="domain" description="Recombinase" evidence="3">
    <location>
        <begin position="182"/>
        <end position="309"/>
    </location>
</feature>
<dbReference type="RefSeq" id="WP_092488055.1">
    <property type="nucleotide sequence ID" value="NZ_FOYM01000073.1"/>
</dbReference>
<dbReference type="InterPro" id="IPR038109">
    <property type="entry name" value="DNA_bind_recomb_sf"/>
</dbReference>
<dbReference type="Proteomes" id="UP000199584">
    <property type="component" value="Unassembled WGS sequence"/>
</dbReference>
<dbReference type="GO" id="GO:0000150">
    <property type="term" value="F:DNA strand exchange activity"/>
    <property type="evidence" value="ECO:0007669"/>
    <property type="project" value="InterPro"/>
</dbReference>
<dbReference type="PANTHER" id="PTHR30461:SF23">
    <property type="entry name" value="DNA RECOMBINASE-RELATED"/>
    <property type="match status" value="1"/>
</dbReference>
<gene>
    <name evidence="4" type="ORF">SAMN05660706_1731</name>
</gene>
<protein>
    <submittedName>
        <fullName evidence="4">Site-specific DNA recombinase</fullName>
    </submittedName>
</protein>
<name>A0A1I6EM91_9FIRM</name>
<feature type="coiled-coil region" evidence="1">
    <location>
        <begin position="397"/>
        <end position="473"/>
    </location>
</feature>
<evidence type="ECO:0000259" key="3">
    <source>
        <dbReference type="PROSITE" id="PS51737"/>
    </source>
</evidence>
<evidence type="ECO:0000256" key="1">
    <source>
        <dbReference type="SAM" id="Coils"/>
    </source>
</evidence>
<keyword evidence="5" id="KW-1185">Reference proteome</keyword>
<dbReference type="GO" id="GO:0003677">
    <property type="term" value="F:DNA binding"/>
    <property type="evidence" value="ECO:0007669"/>
    <property type="project" value="InterPro"/>
</dbReference>
<dbReference type="EMBL" id="FOYM01000073">
    <property type="protein sequence ID" value="SFR18894.1"/>
    <property type="molecule type" value="Genomic_DNA"/>
</dbReference>
<dbReference type="InterPro" id="IPR011109">
    <property type="entry name" value="DNA_bind_recombinase_dom"/>
</dbReference>
<dbReference type="PROSITE" id="PS51736">
    <property type="entry name" value="RECOMBINASES_3"/>
    <property type="match status" value="1"/>
</dbReference>
<dbReference type="InterPro" id="IPR050639">
    <property type="entry name" value="SSR_resolvase"/>
</dbReference>
<dbReference type="Gene3D" id="3.40.50.1390">
    <property type="entry name" value="Resolvase, N-terminal catalytic domain"/>
    <property type="match status" value="1"/>
</dbReference>
<dbReference type="PROSITE" id="PS51737">
    <property type="entry name" value="RECOMBINASE_DNA_BIND"/>
    <property type="match status" value="1"/>
</dbReference>
<organism evidence="4 5">
    <name type="scientific">Desulfoscipio geothermicus DSM 3669</name>
    <dbReference type="NCBI Taxonomy" id="1121426"/>
    <lineage>
        <taxon>Bacteria</taxon>
        <taxon>Bacillati</taxon>
        <taxon>Bacillota</taxon>
        <taxon>Clostridia</taxon>
        <taxon>Eubacteriales</taxon>
        <taxon>Desulfallaceae</taxon>
        <taxon>Desulfoscipio</taxon>
    </lineage>
</organism>
<dbReference type="Pfam" id="PF00239">
    <property type="entry name" value="Resolvase"/>
    <property type="match status" value="1"/>
</dbReference>
<dbReference type="AlphaFoldDB" id="A0A1I6EM91"/>
<sequence length="531" mass="62192">MYIPPHITGQNYAEYQDVKKTLDEKGIEIGGYIRISTKKDSQKTSIENQKKLLEQWAEVNGYKLVRIYIDVKSGEYTYLRNDIQQMFEDAKAGRIKGVVSKEIARTSRDVMDIISIKRTLSDYGAFFISIKENYDSRTDDDEFLLILHGGLAQKERKTTSSRVKVTQLMKAKEGKTNVPLPAFGYMLSNDRQHLAINPKTAPIYRQIIEKFLSGWGQLKIAKWLNKQGIPTRRGGQWSTNAIRTILSNPVYLGITIYNASTLIRDSKGRQRRVIRPREEWIIRENTHEPLISEDEFNTIQLIMKQRKEKYAHEWSCDRKYLGSSILRCATCGGKIYGFKLKQKSKKKGNKSDYKYMYRCIGVNGKCTGKNKYWDMEIIDNNILSFITLIFSDKEKLLNFIKRNMDLITDDLNNLIEERRDLKIRIGRINEAIKKQQLAYEQDIITIEEYKDRMRELREDKQVLGQKLDDLNFRLEKIDAIDDKINRVFDQVNTYIENIHNLPQEEKYSLVSHFSEIYIDQTGNITDVKFRM</sequence>
<evidence type="ECO:0000313" key="5">
    <source>
        <dbReference type="Proteomes" id="UP000199584"/>
    </source>
</evidence>
<dbReference type="PANTHER" id="PTHR30461">
    <property type="entry name" value="DNA-INVERTASE FROM LAMBDOID PROPHAGE"/>
    <property type="match status" value="1"/>
</dbReference>
<dbReference type="InterPro" id="IPR036162">
    <property type="entry name" value="Resolvase-like_N_sf"/>
</dbReference>
<dbReference type="OrthoDB" id="1094757at2"/>
<dbReference type="SUPFAM" id="SSF53041">
    <property type="entry name" value="Resolvase-like"/>
    <property type="match status" value="1"/>
</dbReference>
<dbReference type="CDD" id="cd00338">
    <property type="entry name" value="Ser_Recombinase"/>
    <property type="match status" value="1"/>
</dbReference>
<dbReference type="Pfam" id="PF07508">
    <property type="entry name" value="Recombinase"/>
    <property type="match status" value="1"/>
</dbReference>
<evidence type="ECO:0000259" key="2">
    <source>
        <dbReference type="PROSITE" id="PS51736"/>
    </source>
</evidence>
<proteinExistence type="predicted"/>